<dbReference type="RefSeq" id="WP_379982169.1">
    <property type="nucleotide sequence ID" value="NZ_JBHUMO010000056.1"/>
</dbReference>
<dbReference type="Pfam" id="PF12323">
    <property type="entry name" value="HTH_OrfB_IS605"/>
    <property type="match status" value="1"/>
</dbReference>
<accession>A0ABW5TKE5</accession>
<organism evidence="2 3">
    <name type="scientific">Enterococcus camelliae</name>
    <dbReference type="NCBI Taxonomy" id="453959"/>
    <lineage>
        <taxon>Bacteria</taxon>
        <taxon>Bacillati</taxon>
        <taxon>Bacillota</taxon>
        <taxon>Bacilli</taxon>
        <taxon>Lactobacillales</taxon>
        <taxon>Enterococcaceae</taxon>
        <taxon>Enterococcus</taxon>
    </lineage>
</organism>
<evidence type="ECO:0000313" key="3">
    <source>
        <dbReference type="Proteomes" id="UP001597427"/>
    </source>
</evidence>
<evidence type="ECO:0000313" key="2">
    <source>
        <dbReference type="EMBL" id="MFD2729627.1"/>
    </source>
</evidence>
<comment type="caution">
    <text evidence="2">The sequence shown here is derived from an EMBL/GenBank/DDBJ whole genome shotgun (WGS) entry which is preliminary data.</text>
</comment>
<dbReference type="EMBL" id="JBHUMO010000056">
    <property type="protein sequence ID" value="MFD2729627.1"/>
    <property type="molecule type" value="Genomic_DNA"/>
</dbReference>
<gene>
    <name evidence="2" type="ORF">ACFSR0_09360</name>
</gene>
<protein>
    <submittedName>
        <fullName evidence="2">RNA-guided endonuclease TnpB family protein</fullName>
    </submittedName>
</protein>
<reference evidence="3" key="1">
    <citation type="journal article" date="2019" name="Int. J. Syst. Evol. Microbiol.">
        <title>The Global Catalogue of Microorganisms (GCM) 10K type strain sequencing project: providing services to taxonomists for standard genome sequencing and annotation.</title>
        <authorList>
            <consortium name="The Broad Institute Genomics Platform"/>
            <consortium name="The Broad Institute Genome Sequencing Center for Infectious Disease"/>
            <person name="Wu L."/>
            <person name="Ma J."/>
        </authorList>
    </citation>
    <scope>NUCLEOTIDE SEQUENCE [LARGE SCALE GENOMIC DNA]</scope>
    <source>
        <strain evidence="3">TISTR 932</strain>
    </source>
</reference>
<proteinExistence type="predicted"/>
<feature type="domain" description="Transposase putative helix-turn-helix" evidence="1">
    <location>
        <begin position="1"/>
        <end position="40"/>
    </location>
</feature>
<keyword evidence="3" id="KW-1185">Reference proteome</keyword>
<sequence>MKVLKGYRFRIYPDEEQLTFFKQTFGCVRFTYNQLLMARKGTANSEESMKLTPAALKKDYPFLKKTDSLALANAQRNLERAYANFFQGRAGYPKLKSKKNSWQSYTTNNQKHTIYFIDGKLKLPKLKSLVQVHQHREIKGMIRSATISAKNNEEFYVSLLCLEEVSFLPKTKKVIGISYCPQRLIQLSQSFDNLPNIEEQLLGDKLEKAQKKLQLRAKIAKKHKVRLRDAKNYQKQKQRVQKLIQEKACKKNDFIDQLTFLLVKEFDYIFVEKQPRITDSEEDNPFTSTDWYSFTQKLTYKTQWYGKEYLAVESPDDSIRSSRIIEELGKQQLDL</sequence>
<keyword evidence="2" id="KW-0540">Nuclease</keyword>
<dbReference type="InterPro" id="IPR021027">
    <property type="entry name" value="Transposase_put_HTH"/>
</dbReference>
<keyword evidence="2" id="KW-0255">Endonuclease</keyword>
<keyword evidence="2" id="KW-0378">Hydrolase</keyword>
<evidence type="ECO:0000259" key="1">
    <source>
        <dbReference type="Pfam" id="PF12323"/>
    </source>
</evidence>
<name>A0ABW5TKE5_9ENTE</name>
<dbReference type="Proteomes" id="UP001597427">
    <property type="component" value="Unassembled WGS sequence"/>
</dbReference>
<dbReference type="NCBIfam" id="NF040570">
    <property type="entry name" value="guided_TnpB"/>
    <property type="match status" value="1"/>
</dbReference>
<dbReference type="GO" id="GO:0004519">
    <property type="term" value="F:endonuclease activity"/>
    <property type="evidence" value="ECO:0007669"/>
    <property type="project" value="UniProtKB-KW"/>
</dbReference>